<sequence length="664" mass="72863">MRWGAACAQCAIAKAKCLRPDESPGAKCERKTAQLEERLDSLIRALQGPDGITTPDKNLAIPEALATPKDADLQNQLASSPPGSKFITIPPTYNAFGPQTCICRPAPGRVPASVDSDVTLLAIYQESLTPVYPFVVVPHGTFPADLQSTRPFLMSCIRMVTSLRSLRSMQAQMYQLKAHVSQHVLLCAERSLDLLAGLVVMLGWHHRHCMVHAQLQQLVSIATTLAAELGLTRSPGWQERTKLLVSDLGEVRERTNEERRLLLGVWYLSSTVSTGLQQVEPMSFSPYMQRCLRELETAREYESDTYLVYLIKLQNLSDKIVQQSRRSDDEDEDESERKQRAPFAAYIPAFEAGLNNLIRDIPATFQTNKLIRIHINTIRLRLHEPPKLDAALLSSLSKSTSTTGMPLPLDSLYRANAALRTWYDEWLGIPIPVYPYMPMAVSMDAVYAVTILGRWAKISIASTVRHRQVPVDSPLPPDPSGNYNNPSPQTSAPTPASSAPTTTPASSSSTPSPDDAKLAQAVAALKVQLETQPALALDVMSIMDRLCNAMEQASAWVAQRSEDPAGLEHDFWSLSAAKMKIAQLKLEHWAAMVAEEAESDGDEEYLDGGGGFTGVVEGLGFPGYEGWTGDTTTAGVFDTFGSLSWMEGVEDWGGMMGRNGPYQS</sequence>
<proteinExistence type="predicted"/>
<reference evidence="1 2" key="1">
    <citation type="journal article" date="2020" name="Phytopathology">
        <title>Genome Sequence Resources of Colletotrichum truncatum, C. plurivorum, C. musicola, and C. sojae: Four Species Pathogenic to Soybean (Glycine max).</title>
        <authorList>
            <person name="Rogerio F."/>
            <person name="Boufleur T.R."/>
            <person name="Ciampi-Guillardi M."/>
            <person name="Sukno S.A."/>
            <person name="Thon M.R."/>
            <person name="Massola Junior N.S."/>
            <person name="Baroncelli R."/>
        </authorList>
    </citation>
    <scope>NUCLEOTIDE SEQUENCE [LARGE SCALE GENOMIC DNA]</scope>
    <source>
        <strain evidence="1 2">CMES1059</strain>
    </source>
</reference>
<keyword evidence="2" id="KW-1185">Reference proteome</keyword>
<gene>
    <name evidence="1" type="ORF">CTRU02_209601</name>
</gene>
<protein>
    <submittedName>
        <fullName evidence="1">Arsenate reductase</fullName>
    </submittedName>
</protein>
<evidence type="ECO:0000313" key="1">
    <source>
        <dbReference type="EMBL" id="KAL0935010.1"/>
    </source>
</evidence>
<evidence type="ECO:0000313" key="2">
    <source>
        <dbReference type="Proteomes" id="UP000805649"/>
    </source>
</evidence>
<dbReference type="EMBL" id="VUJX02000006">
    <property type="protein sequence ID" value="KAL0935010.1"/>
    <property type="molecule type" value="Genomic_DNA"/>
</dbReference>
<dbReference type="Proteomes" id="UP000805649">
    <property type="component" value="Unassembled WGS sequence"/>
</dbReference>
<comment type="caution">
    <text evidence="1">The sequence shown here is derived from an EMBL/GenBank/DDBJ whole genome shotgun (WGS) entry which is preliminary data.</text>
</comment>
<accession>A0ACC3YSY2</accession>
<name>A0ACC3YSY2_COLTU</name>
<organism evidence="1 2">
    <name type="scientific">Colletotrichum truncatum</name>
    <name type="common">Anthracnose fungus</name>
    <name type="synonym">Colletotrichum capsici</name>
    <dbReference type="NCBI Taxonomy" id="5467"/>
    <lineage>
        <taxon>Eukaryota</taxon>
        <taxon>Fungi</taxon>
        <taxon>Dikarya</taxon>
        <taxon>Ascomycota</taxon>
        <taxon>Pezizomycotina</taxon>
        <taxon>Sordariomycetes</taxon>
        <taxon>Hypocreomycetidae</taxon>
        <taxon>Glomerellales</taxon>
        <taxon>Glomerellaceae</taxon>
        <taxon>Colletotrichum</taxon>
        <taxon>Colletotrichum truncatum species complex</taxon>
    </lineage>
</organism>